<dbReference type="InterPro" id="IPR030395">
    <property type="entry name" value="GP_PDE_dom"/>
</dbReference>
<protein>
    <submittedName>
        <fullName evidence="2">Glycerophosphodiester phosphodiesterase</fullName>
    </submittedName>
</protein>
<dbReference type="Proteomes" id="UP000308230">
    <property type="component" value="Unassembled WGS sequence"/>
</dbReference>
<dbReference type="RefSeq" id="WP_138124757.1">
    <property type="nucleotide sequence ID" value="NZ_SWLG01000004.1"/>
</dbReference>
<accession>A0A5R9FBL8</accession>
<evidence type="ECO:0000259" key="1">
    <source>
        <dbReference type="PROSITE" id="PS51704"/>
    </source>
</evidence>
<evidence type="ECO:0000313" key="2">
    <source>
        <dbReference type="EMBL" id="TLS38283.1"/>
    </source>
</evidence>
<dbReference type="GO" id="GO:0006629">
    <property type="term" value="P:lipid metabolic process"/>
    <property type="evidence" value="ECO:0007669"/>
    <property type="project" value="InterPro"/>
</dbReference>
<reference evidence="2 3" key="1">
    <citation type="submission" date="2019-04" db="EMBL/GenBank/DDBJ databases">
        <title>Bacillus caeni sp. nov., a bacterium isolated from mangrove sediment.</title>
        <authorList>
            <person name="Huang H."/>
            <person name="Mo K."/>
            <person name="Hu Y."/>
        </authorList>
    </citation>
    <scope>NUCLEOTIDE SEQUENCE [LARGE SCALE GENOMIC DNA]</scope>
    <source>
        <strain evidence="2 3">HB172195</strain>
    </source>
</reference>
<dbReference type="OrthoDB" id="384721at2"/>
<proteinExistence type="predicted"/>
<dbReference type="PANTHER" id="PTHR46211:SF1">
    <property type="entry name" value="GLYCEROPHOSPHODIESTER PHOSPHODIESTERASE, CYTOPLASMIC"/>
    <property type="match status" value="1"/>
</dbReference>
<dbReference type="AlphaFoldDB" id="A0A5R9FBL8"/>
<evidence type="ECO:0000313" key="3">
    <source>
        <dbReference type="Proteomes" id="UP000308230"/>
    </source>
</evidence>
<dbReference type="GO" id="GO:0008081">
    <property type="term" value="F:phosphoric diester hydrolase activity"/>
    <property type="evidence" value="ECO:0007669"/>
    <property type="project" value="InterPro"/>
</dbReference>
<comment type="caution">
    <text evidence="2">The sequence shown here is derived from an EMBL/GenBank/DDBJ whole genome shotgun (WGS) entry which is preliminary data.</text>
</comment>
<sequence>MGSNKTLIFGHRGAAGTAPENTMVSFQAALGSGAEGIELDVQLTKDGVPVVVHDEKLNRTTDGHGWVKDFALAEIKTLDAGSWFSEGFSGERIPTLKETVHWAKATNLLLNIEFKTAYIPYKGIEKAVIDCIKAFDMENRVILSSFNHYSLIRAHEYAPNIETAVLFMEKLVSPGSYASKINARSLHPYWPIVDEVLLDETNKLKMAVRPFTVNEEAAIKQLIEKGCSAIITDFPAKAVQIRENIE</sequence>
<dbReference type="InterPro" id="IPR017946">
    <property type="entry name" value="PLC-like_Pdiesterase_TIM-brl"/>
</dbReference>
<organism evidence="2 3">
    <name type="scientific">Exobacillus caeni</name>
    <dbReference type="NCBI Taxonomy" id="2574798"/>
    <lineage>
        <taxon>Bacteria</taxon>
        <taxon>Bacillati</taxon>
        <taxon>Bacillota</taxon>
        <taxon>Bacilli</taxon>
        <taxon>Bacillales</taxon>
        <taxon>Guptibacillaceae</taxon>
        <taxon>Exobacillus</taxon>
    </lineage>
</organism>
<dbReference type="CDD" id="cd08563">
    <property type="entry name" value="GDPD_TtGDE_like"/>
    <property type="match status" value="1"/>
</dbReference>
<gene>
    <name evidence="2" type="ORF">FCL54_07080</name>
</gene>
<dbReference type="Gene3D" id="3.20.20.190">
    <property type="entry name" value="Phosphatidylinositol (PI) phosphodiesterase"/>
    <property type="match status" value="1"/>
</dbReference>
<name>A0A5R9FBL8_9BACL</name>
<dbReference type="Pfam" id="PF03009">
    <property type="entry name" value="GDPD"/>
    <property type="match status" value="1"/>
</dbReference>
<dbReference type="PANTHER" id="PTHR46211">
    <property type="entry name" value="GLYCEROPHOSPHORYL DIESTER PHOSPHODIESTERASE"/>
    <property type="match status" value="1"/>
</dbReference>
<dbReference type="EMBL" id="SWLG01000004">
    <property type="protein sequence ID" value="TLS38283.1"/>
    <property type="molecule type" value="Genomic_DNA"/>
</dbReference>
<feature type="domain" description="GP-PDE" evidence="1">
    <location>
        <begin position="6"/>
        <end position="242"/>
    </location>
</feature>
<dbReference type="SUPFAM" id="SSF51695">
    <property type="entry name" value="PLC-like phosphodiesterases"/>
    <property type="match status" value="1"/>
</dbReference>
<dbReference type="PROSITE" id="PS51704">
    <property type="entry name" value="GP_PDE"/>
    <property type="match status" value="1"/>
</dbReference>
<keyword evidence="3" id="KW-1185">Reference proteome</keyword>